<keyword evidence="5" id="KW-1185">Reference proteome</keyword>
<feature type="region of interest" description="Disordered" evidence="3">
    <location>
        <begin position="171"/>
        <end position="190"/>
    </location>
</feature>
<dbReference type="GO" id="GO:0008664">
    <property type="term" value="F:RNA 2',3'-cyclic 3'-phosphodiesterase activity"/>
    <property type="evidence" value="ECO:0007669"/>
    <property type="project" value="UniProtKB-EC"/>
</dbReference>
<dbReference type="GO" id="GO:0016874">
    <property type="term" value="F:ligase activity"/>
    <property type="evidence" value="ECO:0007669"/>
    <property type="project" value="UniProtKB-KW"/>
</dbReference>
<dbReference type="EMBL" id="JACCAC010000001">
    <property type="protein sequence ID" value="NYG54385.1"/>
    <property type="molecule type" value="Genomic_DNA"/>
</dbReference>
<dbReference type="InterPro" id="IPR009097">
    <property type="entry name" value="Cyclic_Pdiesterase"/>
</dbReference>
<dbReference type="InterPro" id="IPR004175">
    <property type="entry name" value="RNA_CPDase"/>
</dbReference>
<dbReference type="PANTHER" id="PTHR35561:SF1">
    <property type="entry name" value="RNA 2',3'-CYCLIC PHOSPHODIESTERASE"/>
    <property type="match status" value="1"/>
</dbReference>
<dbReference type="PANTHER" id="PTHR35561">
    <property type="entry name" value="RNA 2',3'-CYCLIC PHOSPHODIESTERASE"/>
    <property type="match status" value="1"/>
</dbReference>
<feature type="active site" description="Proton acceptor" evidence="2">
    <location>
        <position position="131"/>
    </location>
</feature>
<dbReference type="EC" id="3.1.4.58" evidence="2"/>
<organism evidence="4 5">
    <name type="scientific">Nocardioides perillae</name>
    <dbReference type="NCBI Taxonomy" id="1119534"/>
    <lineage>
        <taxon>Bacteria</taxon>
        <taxon>Bacillati</taxon>
        <taxon>Actinomycetota</taxon>
        <taxon>Actinomycetes</taxon>
        <taxon>Propionibacteriales</taxon>
        <taxon>Nocardioidaceae</taxon>
        <taxon>Nocardioides</taxon>
    </lineage>
</organism>
<feature type="short sequence motif" description="HXTX 1" evidence="2">
    <location>
        <begin position="41"/>
        <end position="44"/>
    </location>
</feature>
<comment type="catalytic activity">
    <reaction evidence="2">
        <text>a 3'-end 2',3'-cyclophospho-ribonucleotide-RNA + H2O = a 3'-end 2'-phospho-ribonucleotide-RNA + H(+)</text>
        <dbReference type="Rhea" id="RHEA:11828"/>
        <dbReference type="Rhea" id="RHEA-COMP:10464"/>
        <dbReference type="Rhea" id="RHEA-COMP:17353"/>
        <dbReference type="ChEBI" id="CHEBI:15377"/>
        <dbReference type="ChEBI" id="CHEBI:15378"/>
        <dbReference type="ChEBI" id="CHEBI:83064"/>
        <dbReference type="ChEBI" id="CHEBI:173113"/>
        <dbReference type="EC" id="3.1.4.58"/>
    </reaction>
</comment>
<evidence type="ECO:0000256" key="1">
    <source>
        <dbReference type="ARBA" id="ARBA00022801"/>
    </source>
</evidence>
<dbReference type="SUPFAM" id="SSF55144">
    <property type="entry name" value="LigT-like"/>
    <property type="match status" value="1"/>
</dbReference>
<evidence type="ECO:0000256" key="3">
    <source>
        <dbReference type="SAM" id="MobiDB-lite"/>
    </source>
</evidence>
<dbReference type="Proteomes" id="UP000544110">
    <property type="component" value="Unassembled WGS sequence"/>
</dbReference>
<proteinExistence type="inferred from homology"/>
<evidence type="ECO:0000313" key="4">
    <source>
        <dbReference type="EMBL" id="NYG54385.1"/>
    </source>
</evidence>
<evidence type="ECO:0000313" key="5">
    <source>
        <dbReference type="Proteomes" id="UP000544110"/>
    </source>
</evidence>
<keyword evidence="4" id="KW-0436">Ligase</keyword>
<protein>
    <recommendedName>
        <fullName evidence="2">RNA 2',3'-cyclic phosphodiesterase</fullName>
        <shortName evidence="2">RNA 2',3'-CPDase</shortName>
        <ecNumber evidence="2">3.1.4.58</ecNumber>
    </recommendedName>
</protein>
<feature type="active site" description="Proton donor" evidence="2">
    <location>
        <position position="41"/>
    </location>
</feature>
<dbReference type="Pfam" id="PF13563">
    <property type="entry name" value="2_5_RNA_ligase2"/>
    <property type="match status" value="1"/>
</dbReference>
<dbReference type="RefSeq" id="WP_179517016.1">
    <property type="nucleotide sequence ID" value="NZ_JACCAC010000001.1"/>
</dbReference>
<keyword evidence="1 2" id="KW-0378">Hydrolase</keyword>
<comment type="function">
    <text evidence="2">Hydrolyzes RNA 2',3'-cyclic phosphodiester to an RNA 2'-phosphomonoester.</text>
</comment>
<name>A0A7Y9RQC8_9ACTN</name>
<comment type="similarity">
    <text evidence="2">Belongs to the 2H phosphoesterase superfamily. ThpR family.</text>
</comment>
<feature type="short sequence motif" description="HXTX 2" evidence="2">
    <location>
        <begin position="131"/>
        <end position="134"/>
    </location>
</feature>
<gene>
    <name evidence="4" type="ORF">BJ989_000689</name>
</gene>
<reference evidence="4 5" key="1">
    <citation type="submission" date="2020-07" db="EMBL/GenBank/DDBJ databases">
        <title>Sequencing the genomes of 1000 actinobacteria strains.</title>
        <authorList>
            <person name="Klenk H.-P."/>
        </authorList>
    </citation>
    <scope>NUCLEOTIDE SEQUENCE [LARGE SCALE GENOMIC DNA]</scope>
    <source>
        <strain evidence="4 5">DSM 24552</strain>
    </source>
</reference>
<evidence type="ECO:0000256" key="2">
    <source>
        <dbReference type="HAMAP-Rule" id="MF_01940"/>
    </source>
</evidence>
<dbReference type="AlphaFoldDB" id="A0A7Y9RQC8"/>
<dbReference type="HAMAP" id="MF_01940">
    <property type="entry name" value="RNA_CPDase"/>
    <property type="match status" value="1"/>
</dbReference>
<dbReference type="GO" id="GO:0004113">
    <property type="term" value="F:2',3'-cyclic-nucleotide 3'-phosphodiesterase activity"/>
    <property type="evidence" value="ECO:0007669"/>
    <property type="project" value="InterPro"/>
</dbReference>
<accession>A0A7Y9RQC8</accession>
<sequence length="190" mass="20454">MRVFVALRPPEEAVEHLADFLEPRREAAPPGLRWSLVEQLHVTLAFAAELEERRLDDLLEGVAAAAARRRPVPTRVAGGGAFPDVGRAKVLWAGLDLAPDDAAEVDALAAGVRTAVARAGAPVDGARFRPHLTVARLGRPREITRWVQLLDAYVGPRWHADQVAVVASHLGEGPGGRPRHEQLARLPVGA</sequence>
<comment type="caution">
    <text evidence="4">The sequence shown here is derived from an EMBL/GenBank/DDBJ whole genome shotgun (WGS) entry which is preliminary data.</text>
</comment>
<dbReference type="Gene3D" id="3.90.1140.10">
    <property type="entry name" value="Cyclic phosphodiesterase"/>
    <property type="match status" value="1"/>
</dbReference>
<dbReference type="NCBIfam" id="TIGR02258">
    <property type="entry name" value="2_5_ligase"/>
    <property type="match status" value="1"/>
</dbReference>